<comment type="caution">
    <text evidence="2">The sequence shown here is derived from an EMBL/GenBank/DDBJ whole genome shotgun (WGS) entry which is preliminary data.</text>
</comment>
<protein>
    <submittedName>
        <fullName evidence="2">Nitrogenase component 1</fullName>
    </submittedName>
</protein>
<dbReference type="EMBL" id="JBHTIO010000003">
    <property type="protein sequence ID" value="MFD0896355.1"/>
    <property type="molecule type" value="Genomic_DNA"/>
</dbReference>
<feature type="domain" description="Nitrogenase/oxidoreductase component 1" evidence="1">
    <location>
        <begin position="28"/>
        <end position="258"/>
    </location>
</feature>
<accession>A0ABW3EAV0</accession>
<organism evidence="2 3">
    <name type="scientific">Loigolactobacillus binensis</name>
    <dbReference type="NCBI Taxonomy" id="2559922"/>
    <lineage>
        <taxon>Bacteria</taxon>
        <taxon>Bacillati</taxon>
        <taxon>Bacillota</taxon>
        <taxon>Bacilli</taxon>
        <taxon>Lactobacillales</taxon>
        <taxon>Lactobacillaceae</taxon>
        <taxon>Loigolactobacillus</taxon>
    </lineage>
</organism>
<reference evidence="3" key="1">
    <citation type="journal article" date="2019" name="Int. J. Syst. Evol. Microbiol.">
        <title>The Global Catalogue of Microorganisms (GCM) 10K type strain sequencing project: providing services to taxonomists for standard genome sequencing and annotation.</title>
        <authorList>
            <consortium name="The Broad Institute Genomics Platform"/>
            <consortium name="The Broad Institute Genome Sequencing Center for Infectious Disease"/>
            <person name="Wu L."/>
            <person name="Ma J."/>
        </authorList>
    </citation>
    <scope>NUCLEOTIDE SEQUENCE [LARGE SCALE GENOMIC DNA]</scope>
    <source>
        <strain evidence="3">CCM 8925</strain>
    </source>
</reference>
<dbReference type="RefSeq" id="WP_137638070.1">
    <property type="nucleotide sequence ID" value="NZ_BJDN01000017.1"/>
</dbReference>
<dbReference type="InterPro" id="IPR049939">
    <property type="entry name" value="NifE-like"/>
</dbReference>
<dbReference type="SUPFAM" id="SSF53807">
    <property type="entry name" value="Helical backbone' metal receptor"/>
    <property type="match status" value="1"/>
</dbReference>
<evidence type="ECO:0000313" key="2">
    <source>
        <dbReference type="EMBL" id="MFD0896355.1"/>
    </source>
</evidence>
<sequence length="381" mass="39895">MKDVARIISTYTCDTSGVASALYELGGMTVMHDAAGYNSTYSTYDEPRWYDTESLVFTTGLTETQAILGDDSKFINDTIEAAQELKPKFIALTGSPIPMVTGTDFPAIAREVELATGITTFGFDTNGMHSYVAGVGLALKVLAERICQAPTHKSEALAVNLLGITPLDFSTNGTATALETVLEQQGIRIQSNWAMGSSFAAIQNAGAAQVNLVVTAGGLPAAKVLQKRFGMPYVIGTPYGAAFTAQIGAAIRKAATSGENQVVCQPRVNAKTIIIGESVTGLSLANALYAATGAGATVLCPVTPAVELLTTGCIAARDEDELIPHLAAATTIIADPLYQPICPATAKFVALPQEAFSGRIYHQVMPNLVSHLGTLLEELGS</sequence>
<evidence type="ECO:0000259" key="1">
    <source>
        <dbReference type="Pfam" id="PF00148"/>
    </source>
</evidence>
<dbReference type="PANTHER" id="PTHR42956:SF1">
    <property type="entry name" value="NITROGENASE IRON-MOLYBDENUM COFACTOR BIOSYNTHESIS PROTEIN NIFE"/>
    <property type="match status" value="1"/>
</dbReference>
<name>A0ABW3EAV0_9LACO</name>
<proteinExistence type="predicted"/>
<dbReference type="Pfam" id="PF00148">
    <property type="entry name" value="Oxidored_nitro"/>
    <property type="match status" value="1"/>
</dbReference>
<dbReference type="Gene3D" id="3.40.50.1980">
    <property type="entry name" value="Nitrogenase molybdenum iron protein domain"/>
    <property type="match status" value="2"/>
</dbReference>
<dbReference type="InterPro" id="IPR000510">
    <property type="entry name" value="Nase/OxRdtase_comp1"/>
</dbReference>
<keyword evidence="3" id="KW-1185">Reference proteome</keyword>
<evidence type="ECO:0000313" key="3">
    <source>
        <dbReference type="Proteomes" id="UP001597104"/>
    </source>
</evidence>
<dbReference type="Proteomes" id="UP001597104">
    <property type="component" value="Unassembled WGS sequence"/>
</dbReference>
<dbReference type="PANTHER" id="PTHR42956">
    <property type="entry name" value="NITROGENASE IRON-MOLYBDENUM COFACTOR BIOSYNTHESIS PROTEIN NIFE"/>
    <property type="match status" value="1"/>
</dbReference>
<gene>
    <name evidence="2" type="ORF">ACFQZ7_01195</name>
</gene>